<gene>
    <name evidence="2" type="ORF">A0H81_09515</name>
</gene>
<feature type="region of interest" description="Disordered" evidence="1">
    <location>
        <begin position="132"/>
        <end position="164"/>
    </location>
</feature>
<proteinExistence type="predicted"/>
<dbReference type="AlphaFoldDB" id="A0A1C7M398"/>
<name>A0A1C7M398_GRIFR</name>
<evidence type="ECO:0000256" key="1">
    <source>
        <dbReference type="SAM" id="MobiDB-lite"/>
    </source>
</evidence>
<feature type="compositionally biased region" description="Basic and acidic residues" evidence="1">
    <location>
        <begin position="137"/>
        <end position="149"/>
    </location>
</feature>
<accession>A0A1C7M398</accession>
<reference evidence="2 3" key="1">
    <citation type="submission" date="2016-03" db="EMBL/GenBank/DDBJ databases">
        <title>Whole genome sequencing of Grifola frondosa 9006-11.</title>
        <authorList>
            <person name="Min B."/>
            <person name="Park H."/>
            <person name="Kim J.-G."/>
            <person name="Cho H."/>
            <person name="Oh Y.-L."/>
            <person name="Kong W.-S."/>
            <person name="Choi I.-G."/>
        </authorList>
    </citation>
    <scope>NUCLEOTIDE SEQUENCE [LARGE SCALE GENOMIC DNA]</scope>
    <source>
        <strain evidence="2 3">9006-11</strain>
    </source>
</reference>
<keyword evidence="3" id="KW-1185">Reference proteome</keyword>
<evidence type="ECO:0000313" key="3">
    <source>
        <dbReference type="Proteomes" id="UP000092993"/>
    </source>
</evidence>
<evidence type="ECO:0000313" key="2">
    <source>
        <dbReference type="EMBL" id="OBZ70987.1"/>
    </source>
</evidence>
<organism evidence="2 3">
    <name type="scientific">Grifola frondosa</name>
    <name type="common">Maitake</name>
    <name type="synonym">Polyporus frondosus</name>
    <dbReference type="NCBI Taxonomy" id="5627"/>
    <lineage>
        <taxon>Eukaryota</taxon>
        <taxon>Fungi</taxon>
        <taxon>Dikarya</taxon>
        <taxon>Basidiomycota</taxon>
        <taxon>Agaricomycotina</taxon>
        <taxon>Agaricomycetes</taxon>
        <taxon>Polyporales</taxon>
        <taxon>Grifolaceae</taxon>
        <taxon>Grifola</taxon>
    </lineage>
</organism>
<protein>
    <submittedName>
        <fullName evidence="2">Uncharacterized protein</fullName>
    </submittedName>
</protein>
<dbReference type="EMBL" id="LUGG01000013">
    <property type="protein sequence ID" value="OBZ70987.1"/>
    <property type="molecule type" value="Genomic_DNA"/>
</dbReference>
<dbReference type="Proteomes" id="UP000092993">
    <property type="component" value="Unassembled WGS sequence"/>
</dbReference>
<sequence>MRILDCPNYSEQFKFDDDESFVAHVRCSAEAILRHKSGPYRDWFFGKHGRTTEMVILFEIVIADAVEILRRFETTRQFSEDFKNHGCLDPSDTLHWDRFVAFAVGTAFATFVNILPEGGNAELTDPLIDEAGYEGDSEGRFRVREEESARSSSAHGRPAKRARH</sequence>
<comment type="caution">
    <text evidence="2">The sequence shown here is derived from an EMBL/GenBank/DDBJ whole genome shotgun (WGS) entry which is preliminary data.</text>
</comment>